<dbReference type="EMBL" id="DOEK01000044">
    <property type="protein sequence ID" value="HBP31749.1"/>
    <property type="molecule type" value="Genomic_DNA"/>
</dbReference>
<dbReference type="InterPro" id="IPR020568">
    <property type="entry name" value="Ribosomal_Su5_D2-typ_SF"/>
</dbReference>
<organism evidence="9 10">
    <name type="scientific">Advenella kashmirensis</name>
    <dbReference type="NCBI Taxonomy" id="310575"/>
    <lineage>
        <taxon>Bacteria</taxon>
        <taxon>Pseudomonadati</taxon>
        <taxon>Pseudomonadota</taxon>
        <taxon>Betaproteobacteria</taxon>
        <taxon>Burkholderiales</taxon>
        <taxon>Alcaligenaceae</taxon>
    </lineage>
</organism>
<dbReference type="Gene3D" id="3.30.230.10">
    <property type="match status" value="1"/>
</dbReference>
<keyword evidence="4 7" id="KW-0255">Endonuclease</keyword>
<keyword evidence="5 7" id="KW-0378">Hydrolase</keyword>
<evidence type="ECO:0000313" key="10">
    <source>
        <dbReference type="Proteomes" id="UP000264036"/>
    </source>
</evidence>
<evidence type="ECO:0000256" key="1">
    <source>
        <dbReference type="ARBA" id="ARBA00002663"/>
    </source>
</evidence>
<dbReference type="PANTHER" id="PTHR33992:SF1">
    <property type="entry name" value="RIBONUCLEASE P PROTEIN COMPONENT"/>
    <property type="match status" value="1"/>
</dbReference>
<dbReference type="Pfam" id="PF00825">
    <property type="entry name" value="Ribonuclease_P"/>
    <property type="match status" value="1"/>
</dbReference>
<dbReference type="InterPro" id="IPR020539">
    <property type="entry name" value="RNase_P_CS"/>
</dbReference>
<evidence type="ECO:0000256" key="6">
    <source>
        <dbReference type="ARBA" id="ARBA00022884"/>
    </source>
</evidence>
<dbReference type="NCBIfam" id="TIGR00188">
    <property type="entry name" value="rnpA"/>
    <property type="match status" value="1"/>
</dbReference>
<dbReference type="PANTHER" id="PTHR33992">
    <property type="entry name" value="RIBONUCLEASE P PROTEIN COMPONENT"/>
    <property type="match status" value="1"/>
</dbReference>
<dbReference type="PROSITE" id="PS00648">
    <property type="entry name" value="RIBONUCLEASE_P"/>
    <property type="match status" value="1"/>
</dbReference>
<keyword evidence="3 7" id="KW-0540">Nuclease</keyword>
<protein>
    <recommendedName>
        <fullName evidence="7 8">Ribonuclease P protein component</fullName>
        <shortName evidence="7">RNase P protein</shortName>
        <shortName evidence="7">RNaseP protein</shortName>
        <ecNumber evidence="7 8">3.1.26.5</ecNumber>
    </recommendedName>
    <alternativeName>
        <fullName evidence="7">Protein C5</fullName>
    </alternativeName>
</protein>
<dbReference type="Proteomes" id="UP000264036">
    <property type="component" value="Unassembled WGS sequence"/>
</dbReference>
<dbReference type="InterPro" id="IPR014721">
    <property type="entry name" value="Ribsml_uS5_D2-typ_fold_subgr"/>
</dbReference>
<keyword evidence="2 7" id="KW-0819">tRNA processing</keyword>
<proteinExistence type="inferred from homology"/>
<gene>
    <name evidence="7 9" type="primary">rnpA</name>
    <name evidence="9" type="ORF">DD666_20355</name>
</gene>
<dbReference type="HAMAP" id="MF_00227">
    <property type="entry name" value="RNase_P"/>
    <property type="match status" value="1"/>
</dbReference>
<comment type="catalytic activity">
    <reaction evidence="7">
        <text>Endonucleolytic cleavage of RNA, removing 5'-extranucleotides from tRNA precursor.</text>
        <dbReference type="EC" id="3.1.26.5"/>
    </reaction>
</comment>
<evidence type="ECO:0000256" key="5">
    <source>
        <dbReference type="ARBA" id="ARBA00022801"/>
    </source>
</evidence>
<comment type="caution">
    <text evidence="9">The sequence shown here is derived from an EMBL/GenBank/DDBJ whole genome shotgun (WGS) entry which is preliminary data.</text>
</comment>
<dbReference type="GO" id="GO:0001682">
    <property type="term" value="P:tRNA 5'-leader removal"/>
    <property type="evidence" value="ECO:0007669"/>
    <property type="project" value="UniProtKB-UniRule"/>
</dbReference>
<comment type="function">
    <text evidence="1 7">RNaseP catalyzes the removal of the 5'-leader sequence from pre-tRNA to produce the mature 5'-terminus. It can also cleave other RNA substrates such as 4.5S RNA. The protein component plays an auxiliary but essential role in vivo by binding to the 5'-leader sequence and broadening the substrate specificity of the ribozyme.</text>
</comment>
<comment type="subunit">
    <text evidence="7">Consists of a catalytic RNA component (M1 or rnpB) and a protein subunit.</text>
</comment>
<dbReference type="EC" id="3.1.26.5" evidence="7 8"/>
<dbReference type="GO" id="GO:0030677">
    <property type="term" value="C:ribonuclease P complex"/>
    <property type="evidence" value="ECO:0007669"/>
    <property type="project" value="TreeGrafter"/>
</dbReference>
<evidence type="ECO:0000256" key="8">
    <source>
        <dbReference type="NCBIfam" id="TIGR00188"/>
    </source>
</evidence>
<dbReference type="GO" id="GO:0000049">
    <property type="term" value="F:tRNA binding"/>
    <property type="evidence" value="ECO:0007669"/>
    <property type="project" value="UniProtKB-UniRule"/>
</dbReference>
<reference evidence="9 10" key="1">
    <citation type="journal article" date="2018" name="Nat. Biotechnol.">
        <title>A standardized bacterial taxonomy based on genome phylogeny substantially revises the tree of life.</title>
        <authorList>
            <person name="Parks D.H."/>
            <person name="Chuvochina M."/>
            <person name="Waite D.W."/>
            <person name="Rinke C."/>
            <person name="Skarshewski A."/>
            <person name="Chaumeil P.A."/>
            <person name="Hugenholtz P."/>
        </authorList>
    </citation>
    <scope>NUCLEOTIDE SEQUENCE [LARGE SCALE GENOMIC DNA]</scope>
    <source>
        <strain evidence="9">UBA10707</strain>
    </source>
</reference>
<dbReference type="SUPFAM" id="SSF54211">
    <property type="entry name" value="Ribosomal protein S5 domain 2-like"/>
    <property type="match status" value="1"/>
</dbReference>
<evidence type="ECO:0000256" key="2">
    <source>
        <dbReference type="ARBA" id="ARBA00022694"/>
    </source>
</evidence>
<evidence type="ECO:0000256" key="7">
    <source>
        <dbReference type="HAMAP-Rule" id="MF_00227"/>
    </source>
</evidence>
<evidence type="ECO:0000256" key="4">
    <source>
        <dbReference type="ARBA" id="ARBA00022759"/>
    </source>
</evidence>
<keyword evidence="6 7" id="KW-0694">RNA-binding</keyword>
<dbReference type="AlphaFoldDB" id="A0A356LLK2"/>
<dbReference type="GO" id="GO:0042781">
    <property type="term" value="F:3'-tRNA processing endoribonuclease activity"/>
    <property type="evidence" value="ECO:0007669"/>
    <property type="project" value="TreeGrafter"/>
</dbReference>
<evidence type="ECO:0000256" key="3">
    <source>
        <dbReference type="ARBA" id="ARBA00022722"/>
    </source>
</evidence>
<sequence length="131" mass="15111">MQSATYPKAARLHRPSEFTNLLRGRRVSRGALFTLNHAQPSPPLPEPTARLGMIIAKRFAVRATTRNTIKRVIRESFRHHRLNLPAADYLVRLHCKIEPCSLTVLRQRVRQEVDSHFARALASRPDNKEQR</sequence>
<evidence type="ECO:0000313" key="9">
    <source>
        <dbReference type="EMBL" id="HBP31749.1"/>
    </source>
</evidence>
<dbReference type="InterPro" id="IPR000100">
    <property type="entry name" value="RNase_P"/>
</dbReference>
<comment type="similarity">
    <text evidence="7">Belongs to the RnpA family.</text>
</comment>
<name>A0A356LLK2_9BURK</name>
<accession>A0A356LLK2</accession>
<dbReference type="GO" id="GO:0004526">
    <property type="term" value="F:ribonuclease P activity"/>
    <property type="evidence" value="ECO:0007669"/>
    <property type="project" value="UniProtKB-UniRule"/>
</dbReference>